<evidence type="ECO:0000313" key="2">
    <source>
        <dbReference type="Proteomes" id="UP000814033"/>
    </source>
</evidence>
<gene>
    <name evidence="1" type="ORF">FA95DRAFT_1556805</name>
</gene>
<keyword evidence="2" id="KW-1185">Reference proteome</keyword>
<evidence type="ECO:0000313" key="1">
    <source>
        <dbReference type="EMBL" id="KAI0049512.1"/>
    </source>
</evidence>
<protein>
    <submittedName>
        <fullName evidence="1">Uncharacterized protein</fullName>
    </submittedName>
</protein>
<proteinExistence type="predicted"/>
<name>A0ACB8S086_9AGAM</name>
<organism evidence="1 2">
    <name type="scientific">Auriscalpium vulgare</name>
    <dbReference type="NCBI Taxonomy" id="40419"/>
    <lineage>
        <taxon>Eukaryota</taxon>
        <taxon>Fungi</taxon>
        <taxon>Dikarya</taxon>
        <taxon>Basidiomycota</taxon>
        <taxon>Agaricomycotina</taxon>
        <taxon>Agaricomycetes</taxon>
        <taxon>Russulales</taxon>
        <taxon>Auriscalpiaceae</taxon>
        <taxon>Auriscalpium</taxon>
    </lineage>
</organism>
<reference evidence="1" key="2">
    <citation type="journal article" date="2022" name="New Phytol.">
        <title>Evolutionary transition to the ectomycorrhizal habit in the genomes of a hyperdiverse lineage of mushroom-forming fungi.</title>
        <authorList>
            <person name="Looney B."/>
            <person name="Miyauchi S."/>
            <person name="Morin E."/>
            <person name="Drula E."/>
            <person name="Courty P.E."/>
            <person name="Kohler A."/>
            <person name="Kuo A."/>
            <person name="LaButti K."/>
            <person name="Pangilinan J."/>
            <person name="Lipzen A."/>
            <person name="Riley R."/>
            <person name="Andreopoulos W."/>
            <person name="He G."/>
            <person name="Johnson J."/>
            <person name="Nolan M."/>
            <person name="Tritt A."/>
            <person name="Barry K.W."/>
            <person name="Grigoriev I.V."/>
            <person name="Nagy L.G."/>
            <person name="Hibbett D."/>
            <person name="Henrissat B."/>
            <person name="Matheny P.B."/>
            <person name="Labbe J."/>
            <person name="Martin F.M."/>
        </authorList>
    </citation>
    <scope>NUCLEOTIDE SEQUENCE</scope>
    <source>
        <strain evidence="1">FP105234-sp</strain>
    </source>
</reference>
<comment type="caution">
    <text evidence="1">The sequence shown here is derived from an EMBL/GenBank/DDBJ whole genome shotgun (WGS) entry which is preliminary data.</text>
</comment>
<dbReference type="EMBL" id="MU275872">
    <property type="protein sequence ID" value="KAI0049512.1"/>
    <property type="molecule type" value="Genomic_DNA"/>
</dbReference>
<accession>A0ACB8S086</accession>
<reference evidence="1" key="1">
    <citation type="submission" date="2021-02" db="EMBL/GenBank/DDBJ databases">
        <authorList>
            <consortium name="DOE Joint Genome Institute"/>
            <person name="Ahrendt S."/>
            <person name="Looney B.P."/>
            <person name="Miyauchi S."/>
            <person name="Morin E."/>
            <person name="Drula E."/>
            <person name="Courty P.E."/>
            <person name="Chicoki N."/>
            <person name="Fauchery L."/>
            <person name="Kohler A."/>
            <person name="Kuo A."/>
            <person name="Labutti K."/>
            <person name="Pangilinan J."/>
            <person name="Lipzen A."/>
            <person name="Riley R."/>
            <person name="Andreopoulos W."/>
            <person name="He G."/>
            <person name="Johnson J."/>
            <person name="Barry K.W."/>
            <person name="Grigoriev I.V."/>
            <person name="Nagy L."/>
            <person name="Hibbett D."/>
            <person name="Henrissat B."/>
            <person name="Matheny P.B."/>
            <person name="Labbe J."/>
            <person name="Martin F."/>
        </authorList>
    </citation>
    <scope>NUCLEOTIDE SEQUENCE</scope>
    <source>
        <strain evidence="1">FP105234-sp</strain>
    </source>
</reference>
<dbReference type="Proteomes" id="UP000814033">
    <property type="component" value="Unassembled WGS sequence"/>
</dbReference>
<sequence length="166" mass="17657">MPPPVAFIIGAGWNVGRSVASTLKGLGYKIALGSRSPPGFTGDFLYVRMDATKPDDVAEAFDKVTKELGPPHVVIFNPCTFQPIPRPGDPLSLSRPAFERHIAIGTAVFDSAQHALAGFRKLGPGTPGSPRTFIVTGNIAPFSWSCLLSRIKKRASSGLPRLAFAV</sequence>